<sequence length="57" mass="6112">MGFWSYGRFLATISGERPPVARHPPVARLAKKSKNMIDMTSGEPCTSSSSASEGKTP</sequence>
<evidence type="ECO:0000256" key="1">
    <source>
        <dbReference type="SAM" id="MobiDB-lite"/>
    </source>
</evidence>
<reference evidence="3" key="1">
    <citation type="submission" date="2013-01" db="EMBL/GenBank/DDBJ databases">
        <title>Draft Genome Sequence of a Mulberry Tree, Morus notabilis C.K. Schneid.</title>
        <authorList>
            <person name="He N."/>
            <person name="Zhao S."/>
        </authorList>
    </citation>
    <scope>NUCLEOTIDE SEQUENCE</scope>
</reference>
<dbReference type="AlphaFoldDB" id="W9RUJ6"/>
<evidence type="ECO:0000313" key="2">
    <source>
        <dbReference type="EMBL" id="EXC10720.1"/>
    </source>
</evidence>
<name>W9RUJ6_9ROSA</name>
<protein>
    <submittedName>
        <fullName evidence="2">Uncharacterized protein</fullName>
    </submittedName>
</protein>
<dbReference type="EMBL" id="KE345646">
    <property type="protein sequence ID" value="EXC10720.1"/>
    <property type="molecule type" value="Genomic_DNA"/>
</dbReference>
<dbReference type="Proteomes" id="UP000030645">
    <property type="component" value="Unassembled WGS sequence"/>
</dbReference>
<evidence type="ECO:0000313" key="3">
    <source>
        <dbReference type="Proteomes" id="UP000030645"/>
    </source>
</evidence>
<feature type="region of interest" description="Disordered" evidence="1">
    <location>
        <begin position="33"/>
        <end position="57"/>
    </location>
</feature>
<proteinExistence type="predicted"/>
<gene>
    <name evidence="2" type="ORF">L484_025304</name>
</gene>
<accession>W9RUJ6</accession>
<keyword evidence="3" id="KW-1185">Reference proteome</keyword>
<feature type="compositionally biased region" description="Polar residues" evidence="1">
    <location>
        <begin position="43"/>
        <end position="57"/>
    </location>
</feature>
<organism evidence="2 3">
    <name type="scientific">Morus notabilis</name>
    <dbReference type="NCBI Taxonomy" id="981085"/>
    <lineage>
        <taxon>Eukaryota</taxon>
        <taxon>Viridiplantae</taxon>
        <taxon>Streptophyta</taxon>
        <taxon>Embryophyta</taxon>
        <taxon>Tracheophyta</taxon>
        <taxon>Spermatophyta</taxon>
        <taxon>Magnoliopsida</taxon>
        <taxon>eudicotyledons</taxon>
        <taxon>Gunneridae</taxon>
        <taxon>Pentapetalae</taxon>
        <taxon>rosids</taxon>
        <taxon>fabids</taxon>
        <taxon>Rosales</taxon>
        <taxon>Moraceae</taxon>
        <taxon>Moreae</taxon>
        <taxon>Morus</taxon>
    </lineage>
</organism>